<dbReference type="PROSITE" id="PS51257">
    <property type="entry name" value="PROKAR_LIPOPROTEIN"/>
    <property type="match status" value="1"/>
</dbReference>
<feature type="signal peptide" evidence="1">
    <location>
        <begin position="1"/>
        <end position="24"/>
    </location>
</feature>
<keyword evidence="1" id="KW-0732">Signal</keyword>
<dbReference type="EMBL" id="JACIBY010000004">
    <property type="protein sequence ID" value="MBB3838304.1"/>
    <property type="molecule type" value="Genomic_DNA"/>
</dbReference>
<dbReference type="Pfam" id="PF14356">
    <property type="entry name" value="DUF4403"/>
    <property type="match status" value="1"/>
</dbReference>
<keyword evidence="3" id="KW-1185">Reference proteome</keyword>
<dbReference type="Proteomes" id="UP000541352">
    <property type="component" value="Unassembled WGS sequence"/>
</dbReference>
<proteinExistence type="predicted"/>
<evidence type="ECO:0000313" key="2">
    <source>
        <dbReference type="EMBL" id="MBB3838304.1"/>
    </source>
</evidence>
<evidence type="ECO:0008006" key="4">
    <source>
        <dbReference type="Google" id="ProtNLM"/>
    </source>
</evidence>
<comment type="caution">
    <text evidence="2">The sequence shown here is derived from an EMBL/GenBank/DDBJ whole genome shotgun (WGS) entry which is preliminary data.</text>
</comment>
<evidence type="ECO:0000256" key="1">
    <source>
        <dbReference type="SAM" id="SignalP"/>
    </source>
</evidence>
<organism evidence="2 3">
    <name type="scientific">Runella defluvii</name>
    <dbReference type="NCBI Taxonomy" id="370973"/>
    <lineage>
        <taxon>Bacteria</taxon>
        <taxon>Pseudomonadati</taxon>
        <taxon>Bacteroidota</taxon>
        <taxon>Cytophagia</taxon>
        <taxon>Cytophagales</taxon>
        <taxon>Spirosomataceae</taxon>
        <taxon>Runella</taxon>
    </lineage>
</organism>
<dbReference type="InterPro" id="IPR025515">
    <property type="entry name" value="DUF4403"/>
</dbReference>
<protein>
    <recommendedName>
        <fullName evidence="4">DUF4403 family protein</fullName>
    </recommendedName>
</protein>
<name>A0A7W6EQ66_9BACT</name>
<evidence type="ECO:0000313" key="3">
    <source>
        <dbReference type="Proteomes" id="UP000541352"/>
    </source>
</evidence>
<reference evidence="2 3" key="1">
    <citation type="submission" date="2020-08" db="EMBL/GenBank/DDBJ databases">
        <title>Genomic Encyclopedia of Type Strains, Phase IV (KMG-IV): sequencing the most valuable type-strain genomes for metagenomic binning, comparative biology and taxonomic classification.</title>
        <authorList>
            <person name="Goeker M."/>
        </authorList>
    </citation>
    <scope>NUCLEOTIDE SEQUENCE [LARGE SCALE GENOMIC DNA]</scope>
    <source>
        <strain evidence="2 3">DSM 17976</strain>
    </source>
</reference>
<dbReference type="AlphaFoldDB" id="A0A7W6EQ66"/>
<feature type="chain" id="PRO_5031033579" description="DUF4403 family protein" evidence="1">
    <location>
        <begin position="25"/>
        <end position="477"/>
    </location>
</feature>
<sequence>MLQKQPFVTCFRLSKSLLFLPVVCFLVLTGCQPSTTTQPKAPTESYKHTNMDIQSEKHRSTVHVPIELSIAELTRHLNTQVQGLIYEDNDRQEGFKIKVWKRALIVAEARDSLLYYTVPLKIWGEKSYQVLGITGAQATEFQINLKFMTRFGVDPDWKVRSQTVSAGFDWVTKPSIKVANIEIPITGIISRKISENLETFSKAIDKNIQESIEVKPYVVQAWNLIREPRQLSEEYRTWLVVTPTDILMTPFQVDKGKISTSIGIRGFTQTLTGEKPTIKPATEIPNLMIVKDIPKGFQIGLIGVVPYEEASKLAATQFVGKRFDFKEGKYKIEVTSVDIYGQNDKLIIKSGVKGSINGVIYLKGIPHYDAASRTLSLKNVDYDLDTKNVLLKTANWLLQGKFAKQIEQQFVFSVGDQVDEAQKAIRQQLTNRKVAKGVAFGGRLDRLDPDQVYLTPTSLVALIVAKGQIDVKIDGLL</sequence>
<gene>
    <name evidence="2" type="ORF">FHS57_002309</name>
</gene>
<accession>A0A7W6EQ66</accession>